<feature type="domain" description="DUF6708" evidence="3">
    <location>
        <begin position="100"/>
        <end position="263"/>
    </location>
</feature>
<dbReference type="RefSeq" id="WP_273910487.1">
    <property type="nucleotide sequence ID" value="NZ_JAMDGX010000026.1"/>
</dbReference>
<dbReference type="Proteomes" id="UP001148203">
    <property type="component" value="Unassembled WGS sequence"/>
</dbReference>
<dbReference type="Pfam" id="PF20455">
    <property type="entry name" value="DUF6708"/>
    <property type="match status" value="1"/>
</dbReference>
<reference evidence="4 5" key="1">
    <citation type="submission" date="2022-05" db="EMBL/GenBank/DDBJ databases">
        <title>Novel Pseudomonas spp. Isolated from a Rainbow Trout Aquaculture Facility.</title>
        <authorList>
            <person name="Testerman T."/>
            <person name="Graf J."/>
        </authorList>
    </citation>
    <scope>NUCLEOTIDE SEQUENCE [LARGE SCALE GENOMIC DNA]</scope>
    <source>
        <strain evidence="4 5">ID681</strain>
    </source>
</reference>
<organism evidence="4 5">
    <name type="scientific">Pseudomonas fontis</name>
    <dbReference type="NCBI Taxonomy" id="2942633"/>
    <lineage>
        <taxon>Bacteria</taxon>
        <taxon>Pseudomonadati</taxon>
        <taxon>Pseudomonadota</taxon>
        <taxon>Gammaproteobacteria</taxon>
        <taxon>Pseudomonadales</taxon>
        <taxon>Pseudomonadaceae</taxon>
        <taxon>Pseudomonas</taxon>
    </lineage>
</organism>
<dbReference type="InterPro" id="IPR046554">
    <property type="entry name" value="DUF6708"/>
</dbReference>
<evidence type="ECO:0000256" key="1">
    <source>
        <dbReference type="SAM" id="MobiDB-lite"/>
    </source>
</evidence>
<accession>A0ABT5NXB5</accession>
<keyword evidence="5" id="KW-1185">Reference proteome</keyword>
<keyword evidence="2" id="KW-1133">Transmembrane helix</keyword>
<feature type="region of interest" description="Disordered" evidence="1">
    <location>
        <begin position="1"/>
        <end position="30"/>
    </location>
</feature>
<feature type="transmembrane region" description="Helical" evidence="2">
    <location>
        <begin position="55"/>
        <end position="81"/>
    </location>
</feature>
<keyword evidence="2" id="KW-0472">Membrane</keyword>
<protein>
    <recommendedName>
        <fullName evidence="3">DUF6708 domain-containing protein</fullName>
    </recommendedName>
</protein>
<comment type="caution">
    <text evidence="4">The sequence shown here is derived from an EMBL/GenBank/DDBJ whole genome shotgun (WGS) entry which is preliminary data.</text>
</comment>
<evidence type="ECO:0000313" key="4">
    <source>
        <dbReference type="EMBL" id="MDD0992825.1"/>
    </source>
</evidence>
<keyword evidence="2" id="KW-0812">Transmembrane</keyword>
<dbReference type="EMBL" id="JAMDGY010000069">
    <property type="protein sequence ID" value="MDD0992825.1"/>
    <property type="molecule type" value="Genomic_DNA"/>
</dbReference>
<evidence type="ECO:0000313" key="5">
    <source>
        <dbReference type="Proteomes" id="UP001148203"/>
    </source>
</evidence>
<gene>
    <name evidence="4" type="ORF">M5G11_20040</name>
</gene>
<evidence type="ECO:0000256" key="2">
    <source>
        <dbReference type="SAM" id="Phobius"/>
    </source>
</evidence>
<proteinExistence type="predicted"/>
<evidence type="ECO:0000259" key="3">
    <source>
        <dbReference type="Pfam" id="PF20455"/>
    </source>
</evidence>
<feature type="transmembrane region" description="Helical" evidence="2">
    <location>
        <begin position="87"/>
        <end position="108"/>
    </location>
</feature>
<name>A0ABT5NXB5_9PSED</name>
<sequence>MKPLTSKPPGWKYNLPAPNQEASTSPRPNFLDHPPNCLTSVYLELHRSSLLVRGLWLFLGGTASAMTVSFTLVYVYLFIFFAEARHIVPLSGSLLIFMSMVWGAIPMIRIDIALPRDEPIRFNRLRRKVYVYRFHHSWLKPFSRRAWGVRPVAYNWDDLRAEAWMIYAPMGTGGLKEGITLAVIKPGTDEVIDRFHFAQDILKGEIYWALVQQFMQQGPQALPTFPRPPRDWNNEPATFNLARRWAPKVQWPADMDLESRTAPDQ</sequence>